<gene>
    <name evidence="1" type="ORF">KSP40_PGU017554</name>
</gene>
<reference evidence="1 2" key="1">
    <citation type="journal article" date="2022" name="Nat. Plants">
        <title>Genomes of leafy and leafless Platanthera orchids illuminate the evolution of mycoheterotrophy.</title>
        <authorList>
            <person name="Li M.H."/>
            <person name="Liu K.W."/>
            <person name="Li Z."/>
            <person name="Lu H.C."/>
            <person name="Ye Q.L."/>
            <person name="Zhang D."/>
            <person name="Wang J.Y."/>
            <person name="Li Y.F."/>
            <person name="Zhong Z.M."/>
            <person name="Liu X."/>
            <person name="Yu X."/>
            <person name="Liu D.K."/>
            <person name="Tu X.D."/>
            <person name="Liu B."/>
            <person name="Hao Y."/>
            <person name="Liao X.Y."/>
            <person name="Jiang Y.T."/>
            <person name="Sun W.H."/>
            <person name="Chen J."/>
            <person name="Chen Y.Q."/>
            <person name="Ai Y."/>
            <person name="Zhai J.W."/>
            <person name="Wu S.S."/>
            <person name="Zhou Z."/>
            <person name="Hsiao Y.Y."/>
            <person name="Wu W.L."/>
            <person name="Chen Y.Y."/>
            <person name="Lin Y.F."/>
            <person name="Hsu J.L."/>
            <person name="Li C.Y."/>
            <person name="Wang Z.W."/>
            <person name="Zhao X."/>
            <person name="Zhong W.Y."/>
            <person name="Ma X.K."/>
            <person name="Ma L."/>
            <person name="Huang J."/>
            <person name="Chen G.Z."/>
            <person name="Huang M.Z."/>
            <person name="Huang L."/>
            <person name="Peng D.H."/>
            <person name="Luo Y.B."/>
            <person name="Zou S.Q."/>
            <person name="Chen S.P."/>
            <person name="Lan S."/>
            <person name="Tsai W.C."/>
            <person name="Van de Peer Y."/>
            <person name="Liu Z.J."/>
        </authorList>
    </citation>
    <scope>NUCLEOTIDE SEQUENCE [LARGE SCALE GENOMIC DNA]</scope>
    <source>
        <strain evidence="1">Lor288</strain>
    </source>
</reference>
<keyword evidence="2" id="KW-1185">Reference proteome</keyword>
<dbReference type="Proteomes" id="UP001412067">
    <property type="component" value="Unassembled WGS sequence"/>
</dbReference>
<protein>
    <submittedName>
        <fullName evidence="1">Uncharacterized protein</fullName>
    </submittedName>
</protein>
<evidence type="ECO:0000313" key="1">
    <source>
        <dbReference type="EMBL" id="KAK8961450.1"/>
    </source>
</evidence>
<sequence>MRSRLGKGDDISREASSLSRGIDVTPVDGIKRRFHRLEREGSFSTGELAAHGWDGIAEVAKVVEIQASLVRQLELIETHQQELPFFSSPIHCAFSFDAVMEVVGMASA</sequence>
<comment type="caution">
    <text evidence="1">The sequence shown here is derived from an EMBL/GenBank/DDBJ whole genome shotgun (WGS) entry which is preliminary data.</text>
</comment>
<name>A0ABR2MBA8_9ASPA</name>
<evidence type="ECO:0000313" key="2">
    <source>
        <dbReference type="Proteomes" id="UP001412067"/>
    </source>
</evidence>
<proteinExistence type="predicted"/>
<organism evidence="1 2">
    <name type="scientific">Platanthera guangdongensis</name>
    <dbReference type="NCBI Taxonomy" id="2320717"/>
    <lineage>
        <taxon>Eukaryota</taxon>
        <taxon>Viridiplantae</taxon>
        <taxon>Streptophyta</taxon>
        <taxon>Embryophyta</taxon>
        <taxon>Tracheophyta</taxon>
        <taxon>Spermatophyta</taxon>
        <taxon>Magnoliopsida</taxon>
        <taxon>Liliopsida</taxon>
        <taxon>Asparagales</taxon>
        <taxon>Orchidaceae</taxon>
        <taxon>Orchidoideae</taxon>
        <taxon>Orchideae</taxon>
        <taxon>Orchidinae</taxon>
        <taxon>Platanthera</taxon>
    </lineage>
</organism>
<dbReference type="EMBL" id="JBBWWR010000009">
    <property type="protein sequence ID" value="KAK8961450.1"/>
    <property type="molecule type" value="Genomic_DNA"/>
</dbReference>
<accession>A0ABR2MBA8</accession>